<keyword evidence="2" id="KW-1185">Reference proteome</keyword>
<reference evidence="1" key="1">
    <citation type="submission" date="2022-02" db="EMBL/GenBank/DDBJ databases">
        <title>Plant Genome Project.</title>
        <authorList>
            <person name="Zhang R.-G."/>
        </authorList>
    </citation>
    <scope>NUCLEOTIDE SEQUENCE</scope>
    <source>
        <strain evidence="1">AT1</strain>
    </source>
</reference>
<protein>
    <submittedName>
        <fullName evidence="1">Uncharacterized protein</fullName>
    </submittedName>
</protein>
<evidence type="ECO:0000313" key="1">
    <source>
        <dbReference type="EMBL" id="KAI8553594.1"/>
    </source>
</evidence>
<name>A0ACC0NL30_RHOML</name>
<gene>
    <name evidence="1" type="ORF">RHMOL_Rhmol05G0028100</name>
</gene>
<organism evidence="1 2">
    <name type="scientific">Rhododendron molle</name>
    <name type="common">Chinese azalea</name>
    <name type="synonym">Azalea mollis</name>
    <dbReference type="NCBI Taxonomy" id="49168"/>
    <lineage>
        <taxon>Eukaryota</taxon>
        <taxon>Viridiplantae</taxon>
        <taxon>Streptophyta</taxon>
        <taxon>Embryophyta</taxon>
        <taxon>Tracheophyta</taxon>
        <taxon>Spermatophyta</taxon>
        <taxon>Magnoliopsida</taxon>
        <taxon>eudicotyledons</taxon>
        <taxon>Gunneridae</taxon>
        <taxon>Pentapetalae</taxon>
        <taxon>asterids</taxon>
        <taxon>Ericales</taxon>
        <taxon>Ericaceae</taxon>
        <taxon>Ericoideae</taxon>
        <taxon>Rhodoreae</taxon>
        <taxon>Rhododendron</taxon>
    </lineage>
</organism>
<sequence length="182" mass="20140">MGEDFDNSTQTYLIVLDRNSKKSTVDVDLSYLGGCMNISRHNARILYDSPAAASTSRSSARTAASISSRGCSTSPAHFRSSSTPKTCCKSATRSSTSSSPCATSSAARPTRSIRYRRRQGGSRRRAGGDRMMEELHSRGKTIEEITECLRRVPMNPRVISAIRKAHSLPRYFFLVSSFLFRK</sequence>
<dbReference type="Proteomes" id="UP001062846">
    <property type="component" value="Chromosome 5"/>
</dbReference>
<accession>A0ACC0NL30</accession>
<comment type="caution">
    <text evidence="1">The sequence shown here is derived from an EMBL/GenBank/DDBJ whole genome shotgun (WGS) entry which is preliminary data.</text>
</comment>
<proteinExistence type="predicted"/>
<evidence type="ECO:0000313" key="2">
    <source>
        <dbReference type="Proteomes" id="UP001062846"/>
    </source>
</evidence>
<dbReference type="EMBL" id="CM046392">
    <property type="protein sequence ID" value="KAI8553594.1"/>
    <property type="molecule type" value="Genomic_DNA"/>
</dbReference>